<keyword evidence="2 5" id="KW-0812">Transmembrane</keyword>
<evidence type="ECO:0000313" key="7">
    <source>
        <dbReference type="Proteomes" id="UP000249789"/>
    </source>
</evidence>
<evidence type="ECO:0000256" key="4">
    <source>
        <dbReference type="ARBA" id="ARBA00023136"/>
    </source>
</evidence>
<evidence type="ECO:0000256" key="5">
    <source>
        <dbReference type="SAM" id="Phobius"/>
    </source>
</evidence>
<evidence type="ECO:0000256" key="2">
    <source>
        <dbReference type="ARBA" id="ARBA00022692"/>
    </source>
</evidence>
<feature type="transmembrane region" description="Helical" evidence="5">
    <location>
        <begin position="265"/>
        <end position="284"/>
    </location>
</feature>
<keyword evidence="7" id="KW-1185">Reference proteome</keyword>
<dbReference type="GeneID" id="63865426"/>
<dbReference type="EMBL" id="KZ824689">
    <property type="protein sequence ID" value="RAK72764.1"/>
    <property type="molecule type" value="Genomic_DNA"/>
</dbReference>
<dbReference type="GO" id="GO:0016020">
    <property type="term" value="C:membrane"/>
    <property type="evidence" value="ECO:0007669"/>
    <property type="project" value="UniProtKB-SubCell"/>
</dbReference>
<accession>A0A8G1RH60</accession>
<evidence type="ECO:0000256" key="3">
    <source>
        <dbReference type="ARBA" id="ARBA00022989"/>
    </source>
</evidence>
<name>A0A8G1RH60_9EURO</name>
<sequence length="305" mass="34255">MAQLKPLEGGYYLWTYLPSIPAAAIFAVLFGLVTCYLFFKLFQTRAWYNISFSIGGISSDDNRCLHASPTTVEIVGYIVRILNYSNTASIGLYAIQSVLILLGPVLFAATVYMTLGRIIRSLPQRLTAATEPKAKSVSLIPPKHLTKLFVASDILSFIVQGSGVGLMVRSTGQTTAKAITVVGLLIQVIMFSFFIVVALVFHRRVKAQQQHSQQQIRLSQYGRPLDRLMYMLYAVSALILVRSIFRVIEYAMGMHGYILTHEWTLYVFDSVLMWSVMVIWAVGFPGELVEEKLGYEVEMDEERIV</sequence>
<evidence type="ECO:0000256" key="1">
    <source>
        <dbReference type="ARBA" id="ARBA00004141"/>
    </source>
</evidence>
<keyword evidence="4 5" id="KW-0472">Membrane</keyword>
<dbReference type="VEuPathDB" id="FungiDB:BO72DRAFT_489529"/>
<feature type="transmembrane region" description="Helical" evidence="5">
    <location>
        <begin position="228"/>
        <end position="245"/>
    </location>
</feature>
<organism evidence="6 7">
    <name type="scientific">Aspergillus fijiensis CBS 313.89</name>
    <dbReference type="NCBI Taxonomy" id="1448319"/>
    <lineage>
        <taxon>Eukaryota</taxon>
        <taxon>Fungi</taxon>
        <taxon>Dikarya</taxon>
        <taxon>Ascomycota</taxon>
        <taxon>Pezizomycotina</taxon>
        <taxon>Eurotiomycetes</taxon>
        <taxon>Eurotiomycetidae</taxon>
        <taxon>Eurotiales</taxon>
        <taxon>Aspergillaceae</taxon>
        <taxon>Aspergillus</taxon>
    </lineage>
</organism>
<reference evidence="6 7" key="1">
    <citation type="submission" date="2018-02" db="EMBL/GenBank/DDBJ databases">
        <title>The genomes of Aspergillus section Nigri reveals drivers in fungal speciation.</title>
        <authorList>
            <consortium name="DOE Joint Genome Institute"/>
            <person name="Vesth T.C."/>
            <person name="Nybo J."/>
            <person name="Theobald S."/>
            <person name="Brandl J."/>
            <person name="Frisvad J.C."/>
            <person name="Nielsen K.F."/>
            <person name="Lyhne E.K."/>
            <person name="Kogle M.E."/>
            <person name="Kuo A."/>
            <person name="Riley R."/>
            <person name="Clum A."/>
            <person name="Nolan M."/>
            <person name="Lipzen A."/>
            <person name="Salamov A."/>
            <person name="Henrissat B."/>
            <person name="Wiebenga A."/>
            <person name="De vries R.P."/>
            <person name="Grigoriev I.V."/>
            <person name="Mortensen U.H."/>
            <person name="Andersen M.R."/>
            <person name="Baker S.E."/>
        </authorList>
    </citation>
    <scope>NUCLEOTIDE SEQUENCE [LARGE SCALE GENOMIC DNA]</scope>
    <source>
        <strain evidence="6 7">CBS 313.89</strain>
    </source>
</reference>
<dbReference type="RefSeq" id="XP_040796776.1">
    <property type="nucleotide sequence ID" value="XM_040948093.1"/>
</dbReference>
<dbReference type="InterPro" id="IPR007568">
    <property type="entry name" value="RTA1"/>
</dbReference>
<evidence type="ECO:0000313" key="6">
    <source>
        <dbReference type="EMBL" id="RAK72764.1"/>
    </source>
</evidence>
<comment type="subcellular location">
    <subcellularLocation>
        <location evidence="1">Membrane</location>
        <topology evidence="1">Multi-pass membrane protein</topology>
    </subcellularLocation>
</comment>
<dbReference type="PANTHER" id="PTHR31465">
    <property type="entry name" value="PROTEIN RTA1-RELATED"/>
    <property type="match status" value="1"/>
</dbReference>
<dbReference type="PANTHER" id="PTHR31465:SF27">
    <property type="entry name" value="DOMAIN PROTEIN, PUTATIVE (AFU_ORTHOLOGUE AFUA_3G01030)-RELATED"/>
    <property type="match status" value="1"/>
</dbReference>
<dbReference type="OrthoDB" id="3358017at2759"/>
<feature type="transmembrane region" description="Helical" evidence="5">
    <location>
        <begin position="148"/>
        <end position="167"/>
    </location>
</feature>
<dbReference type="Pfam" id="PF04479">
    <property type="entry name" value="RTA1"/>
    <property type="match status" value="1"/>
</dbReference>
<keyword evidence="3 5" id="KW-1133">Transmembrane helix</keyword>
<protein>
    <submittedName>
        <fullName evidence="6">RTA1 like protein</fullName>
    </submittedName>
</protein>
<proteinExistence type="predicted"/>
<gene>
    <name evidence="6" type="ORF">BO72DRAFT_489529</name>
</gene>
<dbReference type="Proteomes" id="UP000249789">
    <property type="component" value="Unassembled WGS sequence"/>
</dbReference>
<feature type="transmembrane region" description="Helical" evidence="5">
    <location>
        <begin position="90"/>
        <end position="115"/>
    </location>
</feature>
<feature type="transmembrane region" description="Helical" evidence="5">
    <location>
        <begin position="179"/>
        <end position="201"/>
    </location>
</feature>
<dbReference type="AlphaFoldDB" id="A0A8G1RH60"/>
<feature type="transmembrane region" description="Helical" evidence="5">
    <location>
        <begin position="12"/>
        <end position="39"/>
    </location>
</feature>